<organism evidence="10 11">
    <name type="scientific">Geranomyces variabilis</name>
    <dbReference type="NCBI Taxonomy" id="109894"/>
    <lineage>
        <taxon>Eukaryota</taxon>
        <taxon>Fungi</taxon>
        <taxon>Fungi incertae sedis</taxon>
        <taxon>Chytridiomycota</taxon>
        <taxon>Chytridiomycota incertae sedis</taxon>
        <taxon>Chytridiomycetes</taxon>
        <taxon>Spizellomycetales</taxon>
        <taxon>Powellomycetaceae</taxon>
        <taxon>Geranomyces</taxon>
    </lineage>
</organism>
<dbReference type="InterPro" id="IPR051350">
    <property type="entry name" value="WD_repeat-ST_regulator"/>
</dbReference>
<dbReference type="InterPro" id="IPR023638">
    <property type="entry name" value="Ribosomal_eL19_CS"/>
</dbReference>
<dbReference type="Proteomes" id="UP001212152">
    <property type="component" value="Unassembled WGS sequence"/>
</dbReference>
<dbReference type="GO" id="GO:0006412">
    <property type="term" value="P:translation"/>
    <property type="evidence" value="ECO:0007669"/>
    <property type="project" value="InterPro"/>
</dbReference>
<feature type="compositionally biased region" description="Gly residues" evidence="8">
    <location>
        <begin position="243"/>
        <end position="265"/>
    </location>
</feature>
<evidence type="ECO:0000259" key="9">
    <source>
        <dbReference type="SMART" id="SM01416"/>
    </source>
</evidence>
<feature type="repeat" description="WD" evidence="6">
    <location>
        <begin position="1346"/>
        <end position="1379"/>
    </location>
</feature>
<sequence>MPGSAKVDWYSSSSSSSSSLPPSTRPLRLSPRVGKRAPPAAAGGDAPAPAAGNAGNAPPAAGPGNAGNGNAGTVDTPGDSKSSAAGAGNADAPAAGGKAGGAGGVGAAPPAGGDTGGTKPPAGANQGGNAGETPPPAGGDTAGTKPPAGGAQGGNAGGTPPPAGGNTGGSSPPAGGNNGGNTNGPTPPAGGNTGGSTPPAGGNNGGNTDGPIPPAGGNQGGNAGSVTPPAGDGAAGGADAPPAGGGGGDGGGAATPPAGGGGASGGPVTPPAGGGGGGPATPPAGGGNGGGGPATPPAGGGGPATPPAGGGGGGPATPPAGGGDGGGGPATPPAGGGGGPATPPAGGGGGGPATPPAGGGDGGGGPATPPAGGGGGPATPPAGGGGGGPATPPAGGGGGPVTPPAGGGGGPATPPAGGGGGDPATPPAGGGGGPTPTVPAGGGAQGRPAAPTNPPVDPAPPAGGSVPVQPPLNPPPAANGGDPAPPAPTPNAGNAVPNQPANGPQAQPVVVPNGTPTTNNGNAAQPLVAAQPADQPANNAGFRPQPAANAGADSVSNGPVDGASTAAGNPDTDKNNTNKAASAPVIANPPRAANSQTLVLSPPTGTPTASGPASTGGALAATRANDGAGVTKTVVISLSSVAAAVVLACIGIFVFRKWKLRPSTRFRSRMSEMGTPDHSPSLIHPSAGTHTPEFLVQPGVHHSEIWLLDPQQQQAGPTHQTSDPNIRSSLFNVAGARGSKNRGPAFELASEGYGGHKRTRSSEDEDDNEADEHPAVGAGAPSALAEAVTGSEFSGPSASSGSAAAGSASAAPPTASRHKRMKLEDAAPESHSSPADDVDGALQIDMKINSTGVGGSGGGVGGGCSTNGHASVSNGTTLAPSRLHTQREEELVRLMVQSLQDMGLSDTAKTLQRESGRSLESPVVSEFREAVLTGKWDVVTRLIPSLDINVDDLPVGNGMANLCITEQKYLELLEVGDTQGALSVLRNELARTDNTARVHQLASFIMCADAPTLRARAQWSGINGQSRAILLDHLQKHVPSTMMIPQRRLNVLLNQAIELQKMNCLYHNVKDEEPASLYTDHACDRNRFPVHTTHIFDVHADEVWFVEFSHDGAYLASASKDMTAAIWSVETWSLVRLLEGHDNAISHLAWSPNDAYVLTGSNDNTLRLWSPKTGECQNTFTRHGNTVTACAWLPDSQHFVSASIDKQIILWDLQGEVLFRWSGVRVTDLAVSRDGAVMVAISENTIRLYNLADRRETGALPETDSITSVAIADDCRHVLVNLSLQEVHLWDIVERRLIRKYVGHKQGRFVIRSCFGGLMQNFILSGSEDGKVNVWHRERGVLIEQLEGHSASVNSVSWNPTRNMFASASDDHTIRVWGLGPELSPRGENLCSETTLGRPHFRRSFLANSVFFFCRANLRTQKRLAAAVLKCGQRKIWLDPNEVNEISNANSRQNIRKLAKDGLIIKKPEAAASRSRVRERAAAKRLGRHTGPGKRKGTSEARMPTAVLWMRRMRVLRRLLRKYRESGKIDRHLYHELYLKAKGNVFKNKRVLMEYIHKAKAEKARVQLLEDQAQAHRVKAKEARARRQNRVDAKKEALRTGAPAATTEAK</sequence>
<keyword evidence="11" id="KW-1185">Reference proteome</keyword>
<dbReference type="GO" id="GO:0043161">
    <property type="term" value="P:proteasome-mediated ubiquitin-dependent protein catabolic process"/>
    <property type="evidence" value="ECO:0007669"/>
    <property type="project" value="TreeGrafter"/>
</dbReference>
<dbReference type="GO" id="GO:0003735">
    <property type="term" value="F:structural constituent of ribosome"/>
    <property type="evidence" value="ECO:0007669"/>
    <property type="project" value="InterPro"/>
</dbReference>
<evidence type="ECO:0000256" key="4">
    <source>
        <dbReference type="ARBA" id="ARBA00022980"/>
    </source>
</evidence>
<dbReference type="FunFam" id="1.10.1650.10:FF:000001">
    <property type="entry name" value="Ribosomal protein L19"/>
    <property type="match status" value="1"/>
</dbReference>
<feature type="compositionally biased region" description="Pro residues" evidence="8">
    <location>
        <begin position="468"/>
        <end position="489"/>
    </location>
</feature>
<evidence type="ECO:0000256" key="8">
    <source>
        <dbReference type="SAM" id="MobiDB-lite"/>
    </source>
</evidence>
<feature type="repeat" description="WD" evidence="6">
    <location>
        <begin position="1138"/>
        <end position="1179"/>
    </location>
</feature>
<dbReference type="InterPro" id="IPR006594">
    <property type="entry name" value="LisH"/>
</dbReference>
<feature type="compositionally biased region" description="Basic and acidic residues" evidence="8">
    <location>
        <begin position="1580"/>
        <end position="1598"/>
    </location>
</feature>
<dbReference type="CDD" id="cd01417">
    <property type="entry name" value="Ribosomal_L19e_E"/>
    <property type="match status" value="1"/>
</dbReference>
<feature type="compositionally biased region" description="Low complexity" evidence="8">
    <location>
        <begin position="529"/>
        <end position="540"/>
    </location>
</feature>
<dbReference type="InterPro" id="IPR000196">
    <property type="entry name" value="Ribosomal_eL19_dom"/>
</dbReference>
<evidence type="ECO:0000313" key="11">
    <source>
        <dbReference type="Proteomes" id="UP001212152"/>
    </source>
</evidence>
<evidence type="ECO:0000256" key="7">
    <source>
        <dbReference type="RuleBase" id="RU000574"/>
    </source>
</evidence>
<protein>
    <recommendedName>
        <fullName evidence="7">Ribosomal protein L19</fullName>
    </recommendedName>
</protein>
<feature type="compositionally biased region" description="Low complexity" evidence="8">
    <location>
        <begin position="107"/>
        <end position="124"/>
    </location>
</feature>
<feature type="region of interest" description="Disordered" evidence="8">
    <location>
        <begin position="1579"/>
        <end position="1610"/>
    </location>
</feature>
<evidence type="ECO:0000256" key="1">
    <source>
        <dbReference type="ARBA" id="ARBA00011082"/>
    </source>
</evidence>
<evidence type="ECO:0000256" key="5">
    <source>
        <dbReference type="ARBA" id="ARBA00023274"/>
    </source>
</evidence>
<dbReference type="Gene3D" id="2.130.10.10">
    <property type="entry name" value="YVTN repeat-like/Quinoprotein amine dehydrogenase"/>
    <property type="match status" value="1"/>
</dbReference>
<dbReference type="Gene3D" id="1.10.1650.10">
    <property type="match status" value="1"/>
</dbReference>
<feature type="region of interest" description="Disordered" evidence="8">
    <location>
        <begin position="736"/>
        <end position="838"/>
    </location>
</feature>
<dbReference type="PROSITE" id="PS50294">
    <property type="entry name" value="WD_REPEATS_REGION"/>
    <property type="match status" value="4"/>
</dbReference>
<dbReference type="SMART" id="SM00667">
    <property type="entry name" value="LisH"/>
    <property type="match status" value="1"/>
</dbReference>
<dbReference type="InterPro" id="IPR033935">
    <property type="entry name" value="Ribosomal_eL19_euk"/>
</dbReference>
<feature type="repeat" description="WD" evidence="6">
    <location>
        <begin position="1180"/>
        <end position="1214"/>
    </location>
</feature>
<dbReference type="Pfam" id="PF23627">
    <property type="entry name" value="LisH_WDR26"/>
    <property type="match status" value="1"/>
</dbReference>
<dbReference type="SUPFAM" id="SSF48140">
    <property type="entry name" value="Ribosomal protein L19 (L19e)"/>
    <property type="match status" value="1"/>
</dbReference>
<dbReference type="InterPro" id="IPR001680">
    <property type="entry name" value="WD40_rpt"/>
</dbReference>
<dbReference type="Pfam" id="PF00400">
    <property type="entry name" value="WD40"/>
    <property type="match status" value="5"/>
</dbReference>
<dbReference type="Pfam" id="PF01280">
    <property type="entry name" value="Ribosomal_L19e"/>
    <property type="match status" value="1"/>
</dbReference>
<feature type="domain" description="Large ribosomal subunit protein eL19" evidence="9">
    <location>
        <begin position="1417"/>
        <end position="1560"/>
    </location>
</feature>
<feature type="compositionally biased region" description="Gly residues" evidence="8">
    <location>
        <begin position="272"/>
        <end position="445"/>
    </location>
</feature>
<feature type="compositionally biased region" description="Low complexity" evidence="8">
    <location>
        <begin position="794"/>
        <end position="815"/>
    </location>
</feature>
<evidence type="ECO:0000313" key="10">
    <source>
        <dbReference type="EMBL" id="KAJ3182334.1"/>
    </source>
</evidence>
<dbReference type="GO" id="GO:0022625">
    <property type="term" value="C:cytosolic large ribosomal subunit"/>
    <property type="evidence" value="ECO:0007669"/>
    <property type="project" value="InterPro"/>
</dbReference>
<dbReference type="InterPro" id="IPR057260">
    <property type="entry name" value="Ribosomal_L19e_C"/>
</dbReference>
<feature type="compositionally biased region" description="Low complexity" evidence="8">
    <location>
        <begin position="490"/>
        <end position="522"/>
    </location>
</feature>
<evidence type="ECO:0000256" key="2">
    <source>
        <dbReference type="ARBA" id="ARBA00022574"/>
    </source>
</evidence>
<feature type="compositionally biased region" description="Low complexity" evidence="8">
    <location>
        <begin position="84"/>
        <end position="96"/>
    </location>
</feature>
<feature type="compositionally biased region" description="Pro residues" evidence="8">
    <location>
        <begin position="451"/>
        <end position="461"/>
    </location>
</feature>
<feature type="compositionally biased region" description="Low complexity" evidence="8">
    <location>
        <begin position="11"/>
        <end position="63"/>
    </location>
</feature>
<dbReference type="InterPro" id="IPR057259">
    <property type="entry name" value="Ribosomal_L19e"/>
</dbReference>
<gene>
    <name evidence="10" type="ORF">HDU87_008497</name>
</gene>
<dbReference type="PANTHER" id="PTHR22838">
    <property type="entry name" value="WD REPEAT PROTEIN 26-RELATED"/>
    <property type="match status" value="1"/>
</dbReference>
<dbReference type="PROSITE" id="PS50896">
    <property type="entry name" value="LISH"/>
    <property type="match status" value="1"/>
</dbReference>
<dbReference type="CDD" id="cd00200">
    <property type="entry name" value="WD40"/>
    <property type="match status" value="1"/>
</dbReference>
<dbReference type="InterPro" id="IPR035970">
    <property type="entry name" value="60S_ribosomal_eL19_sf"/>
</dbReference>
<comment type="similarity">
    <text evidence="1 7">Belongs to the eukaryotic ribosomal protein eL19 family.</text>
</comment>
<dbReference type="InterPro" id="IPR015972">
    <property type="entry name" value="Ribosomal_eL19_dom1"/>
</dbReference>
<feature type="compositionally biased region" description="Low complexity" evidence="8">
    <location>
        <begin position="227"/>
        <end position="242"/>
    </location>
</feature>
<dbReference type="EMBL" id="JADGJQ010000009">
    <property type="protein sequence ID" value="KAJ3182334.1"/>
    <property type="molecule type" value="Genomic_DNA"/>
</dbReference>
<feature type="region of interest" description="Disordered" evidence="8">
    <location>
        <begin position="1470"/>
        <end position="1501"/>
    </location>
</feature>
<keyword evidence="2 6" id="KW-0853">WD repeat</keyword>
<dbReference type="InterPro" id="IPR015943">
    <property type="entry name" value="WD40/YVTN_repeat-like_dom_sf"/>
</dbReference>
<feature type="compositionally biased region" description="Basic residues" evidence="8">
    <location>
        <begin position="1483"/>
        <end position="1496"/>
    </location>
</feature>
<dbReference type="SMART" id="SM00320">
    <property type="entry name" value="WD40"/>
    <property type="match status" value="7"/>
</dbReference>
<dbReference type="PROSITE" id="PS50082">
    <property type="entry name" value="WD_REPEATS_2"/>
    <property type="match status" value="4"/>
</dbReference>
<feature type="repeat" description="WD" evidence="6">
    <location>
        <begin position="1096"/>
        <end position="1137"/>
    </location>
</feature>
<dbReference type="GO" id="GO:0034657">
    <property type="term" value="C:GID complex"/>
    <property type="evidence" value="ECO:0007669"/>
    <property type="project" value="TreeGrafter"/>
</dbReference>
<reference evidence="10" key="1">
    <citation type="submission" date="2020-05" db="EMBL/GenBank/DDBJ databases">
        <title>Phylogenomic resolution of chytrid fungi.</title>
        <authorList>
            <person name="Stajich J.E."/>
            <person name="Amses K."/>
            <person name="Simmons R."/>
            <person name="Seto K."/>
            <person name="Myers J."/>
            <person name="Bonds A."/>
            <person name="Quandt C.A."/>
            <person name="Barry K."/>
            <person name="Liu P."/>
            <person name="Grigoriev I."/>
            <person name="Longcore J.E."/>
            <person name="James T.Y."/>
        </authorList>
    </citation>
    <scope>NUCLEOTIDE SEQUENCE</scope>
    <source>
        <strain evidence="10">JEL0379</strain>
    </source>
</reference>
<comment type="caution">
    <text evidence="10">The sequence shown here is derived from an EMBL/GenBank/DDBJ whole genome shotgun (WGS) entry which is preliminary data.</text>
</comment>
<keyword evidence="5 7" id="KW-0687">Ribonucleoprotein</keyword>
<dbReference type="NCBIfam" id="NF006343">
    <property type="entry name" value="PRK08570.1"/>
    <property type="match status" value="1"/>
</dbReference>
<dbReference type="FunFam" id="1.10.1200.240:FF:000001">
    <property type="entry name" value="Ribosomal protein L19"/>
    <property type="match status" value="1"/>
</dbReference>
<feature type="compositionally biased region" description="Low complexity" evidence="8">
    <location>
        <begin position="600"/>
        <end position="618"/>
    </location>
</feature>
<accession>A0AAD5TQV7</accession>
<name>A0AAD5TQV7_9FUNG</name>
<feature type="region of interest" description="Disordered" evidence="8">
    <location>
        <begin position="1"/>
        <end position="618"/>
    </location>
</feature>
<evidence type="ECO:0000256" key="6">
    <source>
        <dbReference type="PROSITE-ProRule" id="PRU00221"/>
    </source>
</evidence>
<proteinExistence type="inferred from homology"/>
<dbReference type="SUPFAM" id="SSF50978">
    <property type="entry name" value="WD40 repeat-like"/>
    <property type="match status" value="1"/>
</dbReference>
<dbReference type="InterPro" id="IPR036322">
    <property type="entry name" value="WD40_repeat_dom_sf"/>
</dbReference>
<dbReference type="Pfam" id="PF25476">
    <property type="entry name" value="Ribosomal_L19e_C"/>
    <property type="match status" value="1"/>
</dbReference>
<keyword evidence="3" id="KW-0677">Repeat</keyword>
<evidence type="ECO:0000256" key="3">
    <source>
        <dbReference type="ARBA" id="ARBA00022737"/>
    </source>
</evidence>
<dbReference type="PROSITE" id="PS00526">
    <property type="entry name" value="RIBOSOMAL_L19E"/>
    <property type="match status" value="1"/>
</dbReference>
<dbReference type="HAMAP" id="MF_01475">
    <property type="entry name" value="Ribosomal_eL19"/>
    <property type="match status" value="1"/>
</dbReference>
<dbReference type="PANTHER" id="PTHR22838:SF0">
    <property type="entry name" value="WD REPEAT-CONTAINING PROTEIN 26"/>
    <property type="match status" value="1"/>
</dbReference>
<feature type="compositionally biased region" description="Gly residues" evidence="8">
    <location>
        <begin position="97"/>
        <end position="106"/>
    </location>
</feature>
<dbReference type="SMART" id="SM01416">
    <property type="entry name" value="Ribosomal_L19e"/>
    <property type="match status" value="1"/>
</dbReference>
<keyword evidence="4 7" id="KW-0689">Ribosomal protein</keyword>
<dbReference type="Gene3D" id="1.10.1200.240">
    <property type="match status" value="1"/>
</dbReference>